<dbReference type="SUPFAM" id="SSF57302">
    <property type="entry name" value="Snake toxin-like"/>
    <property type="match status" value="1"/>
</dbReference>
<evidence type="ECO:0000313" key="9">
    <source>
        <dbReference type="RefSeq" id="XP_019513371.1"/>
    </source>
</evidence>
<evidence type="ECO:0000256" key="1">
    <source>
        <dbReference type="ARBA" id="ARBA00004236"/>
    </source>
</evidence>
<sequence length="155" mass="17594">MMLLHALLLALGLTLVETSQPARRWTYNLKCHDCATINNFNCPEVRVCVYEIRRCLTVSIRLNPRELLIYKNCTNNCTFLYPYQVPPEAPKTVKTSHFYWVRCCSTMTCNEGGPTLERDISPDEIIEEEVEGTVPLGESTFLLSCASILISNTLT</sequence>
<dbReference type="CTD" id="2765"/>
<feature type="signal peptide" evidence="6">
    <location>
        <begin position="1"/>
        <end position="18"/>
    </location>
</feature>
<dbReference type="GeneID" id="109390855"/>
<dbReference type="PANTHER" id="PTHR15049">
    <property type="entry name" value="GLYCOSYL-PHOSPHATIDYLINOSITOL-ANCHORED MOLECULE-LIKE PROTEIN-RELATED"/>
    <property type="match status" value="1"/>
</dbReference>
<evidence type="ECO:0000256" key="2">
    <source>
        <dbReference type="ARBA" id="ARBA00022475"/>
    </source>
</evidence>
<protein>
    <submittedName>
        <fullName evidence="9">Glycosyl-phosphatidylinositol-anchored molecule-like protein</fullName>
    </submittedName>
</protein>
<keyword evidence="3 6" id="KW-0732">Signal</keyword>
<dbReference type="Proteomes" id="UP000694851">
    <property type="component" value="Unplaced"/>
</dbReference>
<evidence type="ECO:0000256" key="4">
    <source>
        <dbReference type="ARBA" id="ARBA00023136"/>
    </source>
</evidence>
<evidence type="ECO:0000256" key="6">
    <source>
        <dbReference type="SAM" id="SignalP"/>
    </source>
</evidence>
<keyword evidence="2" id="KW-1003">Cell membrane</keyword>
<feature type="domain" description="UPAR/Ly6" evidence="7">
    <location>
        <begin position="29"/>
        <end position="121"/>
    </location>
</feature>
<dbReference type="SMART" id="SM00134">
    <property type="entry name" value="LU"/>
    <property type="match status" value="1"/>
</dbReference>
<accession>A0A8B7SJ22</accession>
<dbReference type="InterPro" id="IPR016054">
    <property type="entry name" value="LY6_UPA_recep-like"/>
</dbReference>
<dbReference type="InterPro" id="IPR045860">
    <property type="entry name" value="Snake_toxin-like_sf"/>
</dbReference>
<evidence type="ECO:0000256" key="3">
    <source>
        <dbReference type="ARBA" id="ARBA00022729"/>
    </source>
</evidence>
<keyword evidence="8" id="KW-1185">Reference proteome</keyword>
<dbReference type="PANTHER" id="PTHR15049:SF2">
    <property type="entry name" value="GLYCOSYL-PHOSPHATIDYLINOSITOL-ANCHORED MOLECULE-LIKE PROTEIN"/>
    <property type="match status" value="1"/>
</dbReference>
<feature type="chain" id="PRO_5034209213" evidence="6">
    <location>
        <begin position="19"/>
        <end position="155"/>
    </location>
</feature>
<dbReference type="Pfam" id="PF00087">
    <property type="entry name" value="Toxin_TOLIP"/>
    <property type="match status" value="1"/>
</dbReference>
<dbReference type="Gene3D" id="2.10.60.10">
    <property type="entry name" value="CD59"/>
    <property type="match status" value="1"/>
</dbReference>
<organism evidence="8 9">
    <name type="scientific">Hipposideros armiger</name>
    <name type="common">Great Himalayan leaf-nosed bat</name>
    <dbReference type="NCBI Taxonomy" id="186990"/>
    <lineage>
        <taxon>Eukaryota</taxon>
        <taxon>Metazoa</taxon>
        <taxon>Chordata</taxon>
        <taxon>Craniata</taxon>
        <taxon>Vertebrata</taxon>
        <taxon>Euteleostomi</taxon>
        <taxon>Mammalia</taxon>
        <taxon>Eutheria</taxon>
        <taxon>Laurasiatheria</taxon>
        <taxon>Chiroptera</taxon>
        <taxon>Yinpterochiroptera</taxon>
        <taxon>Rhinolophoidea</taxon>
        <taxon>Hipposideridae</taxon>
        <taxon>Hipposideros</taxon>
    </lineage>
</organism>
<dbReference type="InterPro" id="IPR035076">
    <property type="entry name" value="Toxin/TOLIP"/>
</dbReference>
<evidence type="ECO:0000313" key="8">
    <source>
        <dbReference type="Proteomes" id="UP000694851"/>
    </source>
</evidence>
<gene>
    <name evidence="9" type="primary">GML</name>
</gene>
<proteinExistence type="predicted"/>
<dbReference type="GO" id="GO:0005886">
    <property type="term" value="C:plasma membrane"/>
    <property type="evidence" value="ECO:0007669"/>
    <property type="project" value="UniProtKB-SubCell"/>
</dbReference>
<dbReference type="KEGG" id="hai:109390855"/>
<dbReference type="RefSeq" id="XP_019513371.1">
    <property type="nucleotide sequence ID" value="XM_019657826.1"/>
</dbReference>
<dbReference type="OrthoDB" id="9837583at2759"/>
<keyword evidence="5" id="KW-0325">Glycoprotein</keyword>
<dbReference type="AlphaFoldDB" id="A0A8B7SJ22"/>
<dbReference type="InterPro" id="IPR052874">
    <property type="entry name" value="Sperm-ZP_regulatory"/>
</dbReference>
<comment type="subcellular location">
    <subcellularLocation>
        <location evidence="1">Cell membrane</location>
    </subcellularLocation>
</comment>
<reference evidence="9" key="1">
    <citation type="submission" date="2025-08" db="UniProtKB">
        <authorList>
            <consortium name="RefSeq"/>
        </authorList>
    </citation>
    <scope>IDENTIFICATION</scope>
    <source>
        <tissue evidence="9">Muscle</tissue>
    </source>
</reference>
<name>A0A8B7SJ22_HIPAR</name>
<keyword evidence="4" id="KW-0472">Membrane</keyword>
<evidence type="ECO:0000256" key="5">
    <source>
        <dbReference type="ARBA" id="ARBA00023180"/>
    </source>
</evidence>
<evidence type="ECO:0000259" key="7">
    <source>
        <dbReference type="SMART" id="SM00134"/>
    </source>
</evidence>